<dbReference type="InterPro" id="IPR017853">
    <property type="entry name" value="GH"/>
</dbReference>
<dbReference type="RefSeq" id="WP_257560066.1">
    <property type="nucleotide sequence ID" value="NZ_JANKBY010000021.1"/>
</dbReference>
<dbReference type="GO" id="GO:0016052">
    <property type="term" value="P:carbohydrate catabolic process"/>
    <property type="evidence" value="ECO:0007669"/>
    <property type="project" value="TreeGrafter"/>
</dbReference>
<dbReference type="GO" id="GO:0009253">
    <property type="term" value="P:peptidoglycan catabolic process"/>
    <property type="evidence" value="ECO:0007669"/>
    <property type="project" value="InterPro"/>
</dbReference>
<evidence type="ECO:0000313" key="3">
    <source>
        <dbReference type="Proteomes" id="UP001140817"/>
    </source>
</evidence>
<comment type="similarity">
    <text evidence="1">Belongs to the glycosyl hydrolase 25 family.</text>
</comment>
<dbReference type="Gene3D" id="3.20.20.80">
    <property type="entry name" value="Glycosidases"/>
    <property type="match status" value="1"/>
</dbReference>
<keyword evidence="2" id="KW-0378">Hydrolase</keyword>
<evidence type="ECO:0000256" key="1">
    <source>
        <dbReference type="ARBA" id="ARBA00010646"/>
    </source>
</evidence>
<dbReference type="PANTHER" id="PTHR34135:SF2">
    <property type="entry name" value="LYSOZYME"/>
    <property type="match status" value="1"/>
</dbReference>
<gene>
    <name evidence="2" type="ORF">NSA58_03265</name>
</gene>
<dbReference type="CDD" id="cd06414">
    <property type="entry name" value="GH25_LytC-like"/>
    <property type="match status" value="1"/>
</dbReference>
<dbReference type="EMBL" id="JANKBY010000021">
    <property type="protein sequence ID" value="MCR1821799.1"/>
    <property type="molecule type" value="Genomic_DNA"/>
</dbReference>
<keyword evidence="3" id="KW-1185">Reference proteome</keyword>
<dbReference type="Gene3D" id="2.30.30.40">
    <property type="entry name" value="SH3 Domains"/>
    <property type="match status" value="1"/>
</dbReference>
<dbReference type="GO" id="GO:0016998">
    <property type="term" value="P:cell wall macromolecule catabolic process"/>
    <property type="evidence" value="ECO:0007669"/>
    <property type="project" value="InterPro"/>
</dbReference>
<sequence length="296" mass="33909">MEKIFGIDVSYHNGTINWSKVKSEGVKFAILRAGRTSLSSSKTMAKDIKFEEYYKQAKAIGMPIGAYYYSRCATVAEGKVEGKFIVNLLRCKKFEYPVFLDVEDTEVLKKTSKRQLTDAVKAMAKVVEDAGYYVAIYSGKYILRDHLIESELSKYDKWIAHYAKECGYKEKDLMMWQFGGETNLLRNKKINGIPYASTDQNYCYVDYPSLIKSKGLNGFNKPATSEYITNKVPYYVITKGKLNIRKSPTTEADILHTAPKGVRYKITKVSKNGKWGYAPYRKGWLSLNKKYVFVEK</sequence>
<evidence type="ECO:0000313" key="2">
    <source>
        <dbReference type="EMBL" id="MCR1821799.1"/>
    </source>
</evidence>
<accession>A0A9X2M8C9</accession>
<comment type="caution">
    <text evidence="2">The sequence shown here is derived from an EMBL/GenBank/DDBJ whole genome shotgun (WGS) entry which is preliminary data.</text>
</comment>
<proteinExistence type="inferred from homology"/>
<dbReference type="Pfam" id="PF01183">
    <property type="entry name" value="Glyco_hydro_25"/>
    <property type="match status" value="1"/>
</dbReference>
<organism evidence="2 3">
    <name type="scientific">Terrisporobacter muris</name>
    <dbReference type="NCBI Taxonomy" id="2963284"/>
    <lineage>
        <taxon>Bacteria</taxon>
        <taxon>Bacillati</taxon>
        <taxon>Bacillota</taxon>
        <taxon>Clostridia</taxon>
        <taxon>Peptostreptococcales</taxon>
        <taxon>Peptostreptococcaceae</taxon>
        <taxon>Terrisporobacter</taxon>
    </lineage>
</organism>
<name>A0A9X2M8C9_9FIRM</name>
<dbReference type="InterPro" id="IPR002053">
    <property type="entry name" value="Glyco_hydro_25"/>
</dbReference>
<dbReference type="SUPFAM" id="SSF51445">
    <property type="entry name" value="(Trans)glycosidases"/>
    <property type="match status" value="1"/>
</dbReference>
<dbReference type="GO" id="GO:0003796">
    <property type="term" value="F:lysozyme activity"/>
    <property type="evidence" value="ECO:0007669"/>
    <property type="project" value="InterPro"/>
</dbReference>
<dbReference type="PANTHER" id="PTHR34135">
    <property type="entry name" value="LYSOZYME"/>
    <property type="match status" value="1"/>
</dbReference>
<protein>
    <submittedName>
        <fullName evidence="2">Glycoside hydrolase family 25 protein</fullName>
    </submittedName>
</protein>
<reference evidence="2" key="1">
    <citation type="submission" date="2022-07" db="EMBL/GenBank/DDBJ databases">
        <title>Enhanced cultured diversity of the mouse gut microbiota enables custom-made synthetic communities.</title>
        <authorList>
            <person name="Afrizal A."/>
        </authorList>
    </citation>
    <scope>NUCLEOTIDE SEQUENCE</scope>
    <source>
        <strain evidence="2">DSM 29186</strain>
    </source>
</reference>
<dbReference type="Proteomes" id="UP001140817">
    <property type="component" value="Unassembled WGS sequence"/>
</dbReference>
<dbReference type="PROSITE" id="PS51904">
    <property type="entry name" value="GLYCOSYL_HYDROL_F25_2"/>
    <property type="match status" value="1"/>
</dbReference>
<dbReference type="AlphaFoldDB" id="A0A9X2M8C9"/>